<dbReference type="GO" id="GO:0016884">
    <property type="term" value="F:carbon-nitrogen ligase activity, with glutamine as amido-N-donor"/>
    <property type="evidence" value="ECO:0007669"/>
    <property type="project" value="InterPro"/>
</dbReference>
<dbReference type="SUPFAM" id="SSF89095">
    <property type="entry name" value="GatB/YqeY motif"/>
    <property type="match status" value="1"/>
</dbReference>
<evidence type="ECO:0000313" key="1">
    <source>
        <dbReference type="EMBL" id="SBW11948.1"/>
    </source>
</evidence>
<dbReference type="Gene3D" id="1.10.1510.10">
    <property type="entry name" value="Uncharacterised protein YqeY/AIM41 PF09424, N-terminal domain"/>
    <property type="match status" value="1"/>
</dbReference>
<name>A0A212KJZ7_9BACT</name>
<dbReference type="Gene3D" id="1.10.10.410">
    <property type="match status" value="1"/>
</dbReference>
<sequence>MPCAALQGIARQTAGRAMQSHRSVHSASYAGGPSGFPRFLLFSTLHPTTAMTVTTTLFEQIDVDYIKAYKAKDSVRLTVLRLLKTAVKNRLVELKRPGGSLADEEMLDIIIKEGKQRQDSIDQFTAAGRTDLADKEAAELVILKEYLPKPLSAEELAALIDATVAEVGATSPKDMGKVISAIMAGHKGRVDGKALSEAVKKRLQP</sequence>
<proteinExistence type="predicted"/>
<dbReference type="AlphaFoldDB" id="A0A212KJZ7"/>
<dbReference type="InterPro" id="IPR003789">
    <property type="entry name" value="Asn/Gln_tRNA_amidoTrase-B-like"/>
</dbReference>
<dbReference type="Pfam" id="PF09424">
    <property type="entry name" value="YqeY"/>
    <property type="match status" value="1"/>
</dbReference>
<reference evidence="1" key="1">
    <citation type="submission" date="2016-04" db="EMBL/GenBank/DDBJ databases">
        <authorList>
            <person name="Evans L.H."/>
            <person name="Alamgir A."/>
            <person name="Owens N."/>
            <person name="Weber N.D."/>
            <person name="Virtaneva K."/>
            <person name="Barbian K."/>
            <person name="Babar A."/>
            <person name="Rosenke K."/>
        </authorList>
    </citation>
    <scope>NUCLEOTIDE SEQUENCE</scope>
    <source>
        <strain evidence="1">92-2</strain>
    </source>
</reference>
<dbReference type="EMBL" id="FLUP01000002">
    <property type="protein sequence ID" value="SBW11948.1"/>
    <property type="molecule type" value="Genomic_DNA"/>
</dbReference>
<dbReference type="PANTHER" id="PTHR28055">
    <property type="entry name" value="ALTERED INHERITANCE OF MITOCHONDRIA PROTEIN 41, MITOCHONDRIAL"/>
    <property type="match status" value="1"/>
</dbReference>
<accession>A0A212KJZ7</accession>
<organism evidence="1">
    <name type="scientific">uncultured Desulfovibrio sp</name>
    <dbReference type="NCBI Taxonomy" id="167968"/>
    <lineage>
        <taxon>Bacteria</taxon>
        <taxon>Pseudomonadati</taxon>
        <taxon>Thermodesulfobacteriota</taxon>
        <taxon>Desulfovibrionia</taxon>
        <taxon>Desulfovibrionales</taxon>
        <taxon>Desulfovibrionaceae</taxon>
        <taxon>Desulfovibrio</taxon>
        <taxon>environmental samples</taxon>
    </lineage>
</organism>
<dbReference type="InterPro" id="IPR042184">
    <property type="entry name" value="YqeY/Aim41_N"/>
</dbReference>
<dbReference type="InterPro" id="IPR023168">
    <property type="entry name" value="GatB_Yqey_C_2"/>
</dbReference>
<dbReference type="PANTHER" id="PTHR28055:SF1">
    <property type="entry name" value="ALTERED INHERITANCE OF MITOCHONDRIA PROTEIN 41, MITOCHONDRIAL"/>
    <property type="match status" value="1"/>
</dbReference>
<dbReference type="InterPro" id="IPR019004">
    <property type="entry name" value="YqeY/Aim41"/>
</dbReference>
<gene>
    <name evidence="1" type="ORF">KM92DES2_20251</name>
</gene>
<protein>
    <submittedName>
        <fullName evidence="1">GatB/YqeY domain-containing protein</fullName>
    </submittedName>
</protein>